<dbReference type="EMBL" id="MN739627">
    <property type="protein sequence ID" value="QHT16852.1"/>
    <property type="molecule type" value="Genomic_DNA"/>
</dbReference>
<dbReference type="GO" id="GO:0031012">
    <property type="term" value="C:extracellular matrix"/>
    <property type="evidence" value="ECO:0007669"/>
    <property type="project" value="TreeGrafter"/>
</dbReference>
<accession>A0A6C0DKH3</accession>
<reference evidence="1" key="1">
    <citation type="journal article" date="2020" name="Nature">
        <title>Giant virus diversity and host interactions through global metagenomics.</title>
        <authorList>
            <person name="Schulz F."/>
            <person name="Roux S."/>
            <person name="Paez-Espino D."/>
            <person name="Jungbluth S."/>
            <person name="Walsh D.A."/>
            <person name="Denef V.J."/>
            <person name="McMahon K.D."/>
            <person name="Konstantinidis K.T."/>
            <person name="Eloe-Fadrosh E.A."/>
            <person name="Kyrpides N.C."/>
            <person name="Woyke T."/>
        </authorList>
    </citation>
    <scope>NUCLEOTIDE SEQUENCE</scope>
    <source>
        <strain evidence="1">GVMAG-M-3300023174-207</strain>
    </source>
</reference>
<dbReference type="GO" id="GO:0030198">
    <property type="term" value="P:extracellular matrix organization"/>
    <property type="evidence" value="ECO:0007669"/>
    <property type="project" value="TreeGrafter"/>
</dbReference>
<dbReference type="PANTHER" id="PTHR24023:SF1095">
    <property type="entry name" value="EGF-LIKE DOMAIN-CONTAINING PROTEIN"/>
    <property type="match status" value="1"/>
</dbReference>
<dbReference type="PANTHER" id="PTHR24023">
    <property type="entry name" value="COLLAGEN ALPHA"/>
    <property type="match status" value="1"/>
</dbReference>
<dbReference type="GO" id="GO:0030020">
    <property type="term" value="F:extracellular matrix structural constituent conferring tensile strength"/>
    <property type="evidence" value="ECO:0007669"/>
    <property type="project" value="TreeGrafter"/>
</dbReference>
<name>A0A6C0DKH3_9ZZZZ</name>
<evidence type="ECO:0000313" key="1">
    <source>
        <dbReference type="EMBL" id="QHT16852.1"/>
    </source>
</evidence>
<dbReference type="GO" id="GO:0005615">
    <property type="term" value="C:extracellular space"/>
    <property type="evidence" value="ECO:0007669"/>
    <property type="project" value="TreeGrafter"/>
</dbReference>
<sequence>MEGYSFRIFVGQKNALMLYDSYTIYHGTGAESGGGGGYQGPQGPAGGGTGAGTQGFQGLQGLMGLQGNIGFQGLIGTQGIQGGYGFQGLQGNVGVQGSQGLIGTQGIQGGYGFQGLQGNIGLQGSQGLQGLIGFTGARGFQGLQGFQGTQGLVGPTGSGFQGLEGPQGPAGPEGLGGSSTGYIDIYHINNAGTFQISTGAFSSNVATGPLSVTVGGNVMTIGGFTSQFPNSILGYGVNYTAGTSTVNFYRPMTYLNTTNVQVEMYPGNQIILRNLSTANMGAAVNTTGFPNGTIAYTGRFVFTF</sequence>
<organism evidence="1">
    <name type="scientific">viral metagenome</name>
    <dbReference type="NCBI Taxonomy" id="1070528"/>
    <lineage>
        <taxon>unclassified sequences</taxon>
        <taxon>metagenomes</taxon>
        <taxon>organismal metagenomes</taxon>
    </lineage>
</organism>
<dbReference type="InterPro" id="IPR050149">
    <property type="entry name" value="Collagen_superfamily"/>
</dbReference>
<dbReference type="AlphaFoldDB" id="A0A6C0DKH3"/>
<protein>
    <submittedName>
        <fullName evidence="1">Uncharacterized protein</fullName>
    </submittedName>
</protein>
<proteinExistence type="predicted"/>